<feature type="domain" description="ABC3 transporter permease C-terminal" evidence="7">
    <location>
        <begin position="770"/>
        <end position="878"/>
    </location>
</feature>
<feature type="transmembrane region" description="Helical" evidence="6">
    <location>
        <begin position="366"/>
        <end position="388"/>
    </location>
</feature>
<evidence type="ECO:0000256" key="4">
    <source>
        <dbReference type="ARBA" id="ARBA00022989"/>
    </source>
</evidence>
<protein>
    <submittedName>
        <fullName evidence="9">ABC transporter permease</fullName>
    </submittedName>
</protein>
<feature type="domain" description="MacB-like periplasmic core" evidence="8">
    <location>
        <begin position="95"/>
        <end position="321"/>
    </location>
</feature>
<dbReference type="OrthoDB" id="5933722at2"/>
<name>A0A364Y0Q9_9BACT</name>
<dbReference type="EMBL" id="QMFY01000007">
    <property type="protein sequence ID" value="RAW00392.1"/>
    <property type="molecule type" value="Genomic_DNA"/>
</dbReference>
<reference evidence="9 10" key="1">
    <citation type="submission" date="2018-06" db="EMBL/GenBank/DDBJ databases">
        <title>Chryseolinea flavus sp. nov., a member of the phylum Bacteroidetes isolated from soil.</title>
        <authorList>
            <person name="Li Y."/>
            <person name="Wang J."/>
        </authorList>
    </citation>
    <scope>NUCLEOTIDE SEQUENCE [LARGE SCALE GENOMIC DNA]</scope>
    <source>
        <strain evidence="9 10">SDU1-6</strain>
    </source>
</reference>
<comment type="caution">
    <text evidence="9">The sequence shown here is derived from an EMBL/GenBank/DDBJ whole genome shotgun (WGS) entry which is preliminary data.</text>
</comment>
<feature type="transmembrane region" description="Helical" evidence="6">
    <location>
        <begin position="764"/>
        <end position="786"/>
    </location>
</feature>
<evidence type="ECO:0000259" key="7">
    <source>
        <dbReference type="Pfam" id="PF02687"/>
    </source>
</evidence>
<dbReference type="GO" id="GO:0022857">
    <property type="term" value="F:transmembrane transporter activity"/>
    <property type="evidence" value="ECO:0007669"/>
    <property type="project" value="TreeGrafter"/>
</dbReference>
<feature type="transmembrane region" description="Helical" evidence="6">
    <location>
        <begin position="97"/>
        <end position="118"/>
    </location>
</feature>
<dbReference type="PANTHER" id="PTHR30572:SF18">
    <property type="entry name" value="ABC-TYPE MACROLIDE FAMILY EXPORT SYSTEM PERMEASE COMPONENT 2"/>
    <property type="match status" value="1"/>
</dbReference>
<dbReference type="Proteomes" id="UP000251889">
    <property type="component" value="Unassembled WGS sequence"/>
</dbReference>
<feature type="transmembrane region" description="Helical" evidence="6">
    <location>
        <begin position="413"/>
        <end position="435"/>
    </location>
</feature>
<dbReference type="AlphaFoldDB" id="A0A364Y0Q9"/>
<dbReference type="InterPro" id="IPR047699">
    <property type="entry name" value="Permease_put_prefix"/>
</dbReference>
<evidence type="ECO:0000313" key="9">
    <source>
        <dbReference type="EMBL" id="RAW00392.1"/>
    </source>
</evidence>
<dbReference type="NCBIfam" id="NF038404">
    <property type="entry name" value="perm_prefix_2"/>
    <property type="match status" value="1"/>
</dbReference>
<keyword evidence="4 6" id="KW-1133">Transmembrane helix</keyword>
<sequence>MEDNKKLLAIRLLTWFCPSKLLESIEGDLIEAYEDDLRRVGEATAKRRLLFNVIKFLRPGILLRHHFSFQLMQYAMLKSYWIIAIRNINKSKVFSTINILGLGIAIAAVLLIVQFVMFELSYDKFHTNFDRTYRITNDRFQNGQLIQHGTITYPTIGPTMAKDFPEIEMYTRLMPSGELNVKIGENIFQGEEAMFADEHFMSVFSFPMLAGDRVKALKEKYSLLITRKTAMRYFNVKDENFDAVVGKTVYWGLDTQPYTVTGVCDDIPENSHLQFNALVSYASLISPDDHGADDSWTWSDMRHYLVLAPGTDPKTLEAKFDDFSERYFKGDKVSGSIEKFYLQPLKEAHLYSNYEYDIAKTANGKAVWAMLIVAVFILIIAGINYINLTTSRALERAKEVGLRKVMGAVKSQLVRQFIFESVLVSLLAFIVAIILTQIVQHPFNQIIGGNLSWWVVLSQIEMKVKLLMLGTAAAAIIVSGFYPAFVLSSHQPITVLKGKFRHTTKGNVLQKGLVIFQFMSAAVLITGTIMVSQQIKFMNNSDLGININNTIIVESPERTSWDSTFIQRVESFKNELQTIDNVKSAATSNNIPGARLGRTFNVHLSDASSGPKYTMSFLGIDHSFVQTFDLKVVAGRGFETTDHHADFDQLQNAMVNVGATRLLGMKSPDEIIGRHVNFWGKNWTVVGVIPDYHQQGLKNAMEPMIFFPAYSTYYPTSIKIGSGDSKATLAQIEATFKKFFPDNVFQYSYLEDRYKSQYKDDNRFGQIVSIFTILAIIISCLGLIGLSSYTAIQRTKEIGIRKVLGASVMNVVSLLSIDFMKLILIATILSLPISYFVLERWLDGYAYKIRMEWLLFLLPVVLIVVIAALTMSFQIIKTALTKPADTLKYE</sequence>
<dbReference type="InterPro" id="IPR025857">
    <property type="entry name" value="MacB_PCD"/>
</dbReference>
<dbReference type="Pfam" id="PF02687">
    <property type="entry name" value="FtsX"/>
    <property type="match status" value="2"/>
</dbReference>
<dbReference type="RefSeq" id="WP_112747734.1">
    <property type="nucleotide sequence ID" value="NZ_QMFY01000007.1"/>
</dbReference>
<feature type="transmembrane region" description="Helical" evidence="6">
    <location>
        <begin position="466"/>
        <end position="487"/>
    </location>
</feature>
<dbReference type="GO" id="GO:0005886">
    <property type="term" value="C:plasma membrane"/>
    <property type="evidence" value="ECO:0007669"/>
    <property type="project" value="UniProtKB-SubCell"/>
</dbReference>
<proteinExistence type="predicted"/>
<dbReference type="InterPro" id="IPR003838">
    <property type="entry name" value="ABC3_permease_C"/>
</dbReference>
<dbReference type="InterPro" id="IPR050250">
    <property type="entry name" value="Macrolide_Exporter_MacB"/>
</dbReference>
<evidence type="ECO:0000256" key="6">
    <source>
        <dbReference type="SAM" id="Phobius"/>
    </source>
</evidence>
<evidence type="ECO:0000313" key="10">
    <source>
        <dbReference type="Proteomes" id="UP000251889"/>
    </source>
</evidence>
<evidence type="ECO:0000256" key="5">
    <source>
        <dbReference type="ARBA" id="ARBA00023136"/>
    </source>
</evidence>
<gene>
    <name evidence="9" type="ORF">DQQ10_15180</name>
</gene>
<dbReference type="Pfam" id="PF12704">
    <property type="entry name" value="MacB_PCD"/>
    <property type="match status" value="2"/>
</dbReference>
<accession>A0A364Y0Q9</accession>
<feature type="transmembrane region" description="Helical" evidence="6">
    <location>
        <begin position="854"/>
        <end position="876"/>
    </location>
</feature>
<keyword evidence="3 6" id="KW-0812">Transmembrane</keyword>
<evidence type="ECO:0000256" key="1">
    <source>
        <dbReference type="ARBA" id="ARBA00004651"/>
    </source>
</evidence>
<keyword evidence="10" id="KW-1185">Reference proteome</keyword>
<evidence type="ECO:0000256" key="3">
    <source>
        <dbReference type="ARBA" id="ARBA00022692"/>
    </source>
</evidence>
<organism evidence="9 10">
    <name type="scientific">Pseudochryseolinea flava</name>
    <dbReference type="NCBI Taxonomy" id="2059302"/>
    <lineage>
        <taxon>Bacteria</taxon>
        <taxon>Pseudomonadati</taxon>
        <taxon>Bacteroidota</taxon>
        <taxon>Cytophagia</taxon>
        <taxon>Cytophagales</taxon>
        <taxon>Fulvivirgaceae</taxon>
        <taxon>Pseudochryseolinea</taxon>
    </lineage>
</organism>
<keyword evidence="5 6" id="KW-0472">Membrane</keyword>
<comment type="subcellular location">
    <subcellularLocation>
        <location evidence="1">Cell membrane</location>
        <topology evidence="1">Multi-pass membrane protein</topology>
    </subcellularLocation>
</comment>
<evidence type="ECO:0000256" key="2">
    <source>
        <dbReference type="ARBA" id="ARBA00022475"/>
    </source>
</evidence>
<evidence type="ECO:0000259" key="8">
    <source>
        <dbReference type="Pfam" id="PF12704"/>
    </source>
</evidence>
<feature type="transmembrane region" description="Helical" evidence="6">
    <location>
        <begin position="508"/>
        <end position="531"/>
    </location>
</feature>
<feature type="domain" description="ABC3 transporter permease C-terminal" evidence="7">
    <location>
        <begin position="372"/>
        <end position="491"/>
    </location>
</feature>
<dbReference type="PANTHER" id="PTHR30572">
    <property type="entry name" value="MEMBRANE COMPONENT OF TRANSPORTER-RELATED"/>
    <property type="match status" value="1"/>
</dbReference>
<keyword evidence="2" id="KW-1003">Cell membrane</keyword>
<feature type="domain" description="MacB-like periplasmic core" evidence="8">
    <location>
        <begin position="526"/>
        <end position="725"/>
    </location>
</feature>